<evidence type="ECO:0000256" key="13">
    <source>
        <dbReference type="PROSITE-ProRule" id="PRU10141"/>
    </source>
</evidence>
<proteinExistence type="inferred from homology"/>
<evidence type="ECO:0000256" key="4">
    <source>
        <dbReference type="ARBA" id="ARBA00022527"/>
    </source>
</evidence>
<feature type="binding site" evidence="13">
    <location>
        <position position="35"/>
    </location>
    <ligand>
        <name>ATP</name>
        <dbReference type="ChEBI" id="CHEBI:30616"/>
    </ligand>
</feature>
<feature type="region of interest" description="Disordered" evidence="14">
    <location>
        <begin position="267"/>
        <end position="317"/>
    </location>
</feature>
<feature type="compositionally biased region" description="Pro residues" evidence="14">
    <location>
        <begin position="279"/>
        <end position="289"/>
    </location>
</feature>
<feature type="compositionally biased region" description="Basic and acidic residues" evidence="14">
    <location>
        <begin position="302"/>
        <end position="316"/>
    </location>
</feature>
<keyword evidence="4" id="KW-0723">Serine/threonine-protein kinase</keyword>
<keyword evidence="17" id="KW-1185">Reference proteome</keyword>
<dbReference type="InterPro" id="IPR000719">
    <property type="entry name" value="Prot_kinase_dom"/>
</dbReference>
<evidence type="ECO:0000259" key="15">
    <source>
        <dbReference type="PROSITE" id="PS50011"/>
    </source>
</evidence>
<name>A0AAW0PSI7_9GOBI</name>
<comment type="catalytic activity">
    <reaction evidence="12">
        <text>L-seryl-[protein] + ATP = O-phospho-L-seryl-[protein] + ADP + H(+)</text>
        <dbReference type="Rhea" id="RHEA:17989"/>
        <dbReference type="Rhea" id="RHEA-COMP:9863"/>
        <dbReference type="Rhea" id="RHEA-COMP:11604"/>
        <dbReference type="ChEBI" id="CHEBI:15378"/>
        <dbReference type="ChEBI" id="CHEBI:29999"/>
        <dbReference type="ChEBI" id="CHEBI:30616"/>
        <dbReference type="ChEBI" id="CHEBI:83421"/>
        <dbReference type="ChEBI" id="CHEBI:456216"/>
        <dbReference type="EC" id="2.7.11.1"/>
    </reaction>
</comment>
<dbReference type="GO" id="GO:0005524">
    <property type="term" value="F:ATP binding"/>
    <property type="evidence" value="ECO:0007669"/>
    <property type="project" value="UniProtKB-UniRule"/>
</dbReference>
<dbReference type="PANTHER" id="PTHR44899:SF1">
    <property type="entry name" value="SERINE_THREONINE-PROTEIN KINASE NEK5"/>
    <property type="match status" value="1"/>
</dbReference>
<evidence type="ECO:0000256" key="1">
    <source>
        <dbReference type="ARBA" id="ARBA00001946"/>
    </source>
</evidence>
<reference evidence="17" key="1">
    <citation type="submission" date="2024-04" db="EMBL/GenBank/DDBJ databases">
        <title>Salinicola lusitanus LLJ914,a marine bacterium isolated from the Okinawa Trough.</title>
        <authorList>
            <person name="Li J."/>
        </authorList>
    </citation>
    <scope>NUCLEOTIDE SEQUENCE [LARGE SCALE GENOMIC DNA]</scope>
</reference>
<evidence type="ECO:0000313" key="17">
    <source>
        <dbReference type="Proteomes" id="UP001460270"/>
    </source>
</evidence>
<sequence length="672" mass="77743">MNRYEVIRQIGEGAFGKAFLVQDKGGGDNAQCVVKQINLRKMSAKEKEASKKEVTLLSKMKHINIVAFIDSFQEKGSLYIVMEYCDGGDLMKKITTQRGVAFTEEQILDWFVQICLGLKHIHDKKILHRDIKTQNIFLTSRGTKVKLGDFGIARMLNNTMELARTCVGTPYYLSPEICENRPYNNKTDIWSLGCVLYELCMLRHPFEGSSLRQLVSKICRGRYSPVIPRYSYELRLLITQLFKVNPRDRPSVSSVLKRPFLDKHLSKHLEQQDKSSPSIPAPNRAPPSARPAQLQEKAQNPRAEEKAVTNKPDWKIPHRLYPPLQHKHLHHRLAQAADPLNVEFFLREKPRSELPALDPYLHFHAQLDAFEFRNRDDQPPEPYQLVAAARNEYLQRSKKQTSTNFEQRTTGQFKEYLRQLDLIRQQYHQDMKEMKLRAEAEDVEAALRQIGEEPKESKRHKRQKGTKRGIMFEIKLDELEEETKDENTKTASNQDKEEVDPLNQTLGFKDGEQLQLCDWLEQRKGWSQRIPETLLEALGNMDVMSATACTVRTEQGVDEVVRRQWTEGHQNSLLKALDQAELQDSTLGSVTAEIEKLKQLETQEEQEHLKEERKEKVDESDVESDEDRLEPRSDDDDTNFEESEDELREAVADSMKNLLILDDAPLHDGNQE</sequence>
<dbReference type="Gene3D" id="1.10.510.10">
    <property type="entry name" value="Transferase(Phosphotransferase) domain 1"/>
    <property type="match status" value="1"/>
</dbReference>
<comment type="catalytic activity">
    <reaction evidence="11">
        <text>L-threonyl-[protein] + ATP = O-phospho-L-threonyl-[protein] + ADP + H(+)</text>
        <dbReference type="Rhea" id="RHEA:46608"/>
        <dbReference type="Rhea" id="RHEA-COMP:11060"/>
        <dbReference type="Rhea" id="RHEA-COMP:11605"/>
        <dbReference type="ChEBI" id="CHEBI:15378"/>
        <dbReference type="ChEBI" id="CHEBI:30013"/>
        <dbReference type="ChEBI" id="CHEBI:30616"/>
        <dbReference type="ChEBI" id="CHEBI:61977"/>
        <dbReference type="ChEBI" id="CHEBI:456216"/>
        <dbReference type="EC" id="2.7.11.1"/>
    </reaction>
</comment>
<dbReference type="Proteomes" id="UP001460270">
    <property type="component" value="Unassembled WGS sequence"/>
</dbReference>
<feature type="compositionally biased region" description="Basic and acidic residues" evidence="14">
    <location>
        <begin position="604"/>
        <end position="619"/>
    </location>
</feature>
<evidence type="ECO:0000256" key="9">
    <source>
        <dbReference type="ARBA" id="ARBA00022840"/>
    </source>
</evidence>
<evidence type="ECO:0000256" key="11">
    <source>
        <dbReference type="ARBA" id="ARBA00047899"/>
    </source>
</evidence>
<evidence type="ECO:0000256" key="7">
    <source>
        <dbReference type="ARBA" id="ARBA00022741"/>
    </source>
</evidence>
<evidence type="ECO:0000256" key="12">
    <source>
        <dbReference type="ARBA" id="ARBA00048679"/>
    </source>
</evidence>
<evidence type="ECO:0000256" key="5">
    <source>
        <dbReference type="ARBA" id="ARBA00022679"/>
    </source>
</evidence>
<dbReference type="Pfam" id="PF00069">
    <property type="entry name" value="Pkinase"/>
    <property type="match status" value="1"/>
</dbReference>
<evidence type="ECO:0000313" key="16">
    <source>
        <dbReference type="EMBL" id="KAK7938693.1"/>
    </source>
</evidence>
<keyword evidence="6" id="KW-0479">Metal-binding</keyword>
<dbReference type="InterPro" id="IPR017441">
    <property type="entry name" value="Protein_kinase_ATP_BS"/>
</dbReference>
<dbReference type="GO" id="GO:0046872">
    <property type="term" value="F:metal ion binding"/>
    <property type="evidence" value="ECO:0007669"/>
    <property type="project" value="UniProtKB-KW"/>
</dbReference>
<dbReference type="FunFam" id="3.30.200.20:FF:000097">
    <property type="entry name" value="Probable serine/threonine-protein kinase nek1"/>
    <property type="match status" value="1"/>
</dbReference>
<feature type="compositionally biased region" description="Acidic residues" evidence="14">
    <location>
        <begin position="620"/>
        <end position="647"/>
    </location>
</feature>
<comment type="cofactor">
    <cofactor evidence="1">
        <name>Mg(2+)</name>
        <dbReference type="ChEBI" id="CHEBI:18420"/>
    </cofactor>
</comment>
<keyword evidence="9 13" id="KW-0067">ATP-binding</keyword>
<dbReference type="EC" id="2.7.11.1" evidence="3"/>
<feature type="region of interest" description="Disordered" evidence="14">
    <location>
        <begin position="604"/>
        <end position="649"/>
    </location>
</feature>
<evidence type="ECO:0000256" key="3">
    <source>
        <dbReference type="ARBA" id="ARBA00012513"/>
    </source>
</evidence>
<dbReference type="Gene3D" id="3.30.200.20">
    <property type="entry name" value="Phosphorylase Kinase, domain 1"/>
    <property type="match status" value="1"/>
</dbReference>
<dbReference type="CDD" id="cd08215">
    <property type="entry name" value="STKc_Nek"/>
    <property type="match status" value="1"/>
</dbReference>
<keyword evidence="10" id="KW-0460">Magnesium</keyword>
<keyword evidence="7 13" id="KW-0547">Nucleotide-binding</keyword>
<dbReference type="PROSITE" id="PS00107">
    <property type="entry name" value="PROTEIN_KINASE_ATP"/>
    <property type="match status" value="1"/>
</dbReference>
<comment type="caution">
    <text evidence="16">The sequence shown here is derived from an EMBL/GenBank/DDBJ whole genome shotgun (WGS) entry which is preliminary data.</text>
</comment>
<evidence type="ECO:0000256" key="8">
    <source>
        <dbReference type="ARBA" id="ARBA00022777"/>
    </source>
</evidence>
<feature type="domain" description="Protein kinase" evidence="15">
    <location>
        <begin position="4"/>
        <end position="261"/>
    </location>
</feature>
<dbReference type="SUPFAM" id="SSF56112">
    <property type="entry name" value="Protein kinase-like (PK-like)"/>
    <property type="match status" value="1"/>
</dbReference>
<protein>
    <recommendedName>
        <fullName evidence="3">non-specific serine/threonine protein kinase</fullName>
        <ecNumber evidence="3">2.7.11.1</ecNumber>
    </recommendedName>
</protein>
<accession>A0AAW0PSI7</accession>
<dbReference type="AlphaFoldDB" id="A0AAW0PSI7"/>
<keyword evidence="8" id="KW-0418">Kinase</keyword>
<comment type="similarity">
    <text evidence="2">Belongs to the protein kinase superfamily. NEK Ser/Thr protein kinase family. NIMA subfamily.</text>
</comment>
<organism evidence="16 17">
    <name type="scientific">Mugilogobius chulae</name>
    <name type="common">yellowstripe goby</name>
    <dbReference type="NCBI Taxonomy" id="88201"/>
    <lineage>
        <taxon>Eukaryota</taxon>
        <taxon>Metazoa</taxon>
        <taxon>Chordata</taxon>
        <taxon>Craniata</taxon>
        <taxon>Vertebrata</taxon>
        <taxon>Euteleostomi</taxon>
        <taxon>Actinopterygii</taxon>
        <taxon>Neopterygii</taxon>
        <taxon>Teleostei</taxon>
        <taxon>Neoteleostei</taxon>
        <taxon>Acanthomorphata</taxon>
        <taxon>Gobiaria</taxon>
        <taxon>Gobiiformes</taxon>
        <taxon>Gobioidei</taxon>
        <taxon>Gobiidae</taxon>
        <taxon>Gobionellinae</taxon>
        <taxon>Mugilogobius</taxon>
    </lineage>
</organism>
<dbReference type="PANTHER" id="PTHR44899">
    <property type="entry name" value="CAMK FAMILY PROTEIN KINASE"/>
    <property type="match status" value="1"/>
</dbReference>
<dbReference type="PROSITE" id="PS00108">
    <property type="entry name" value="PROTEIN_KINASE_ST"/>
    <property type="match status" value="1"/>
</dbReference>
<keyword evidence="5" id="KW-0808">Transferase</keyword>
<dbReference type="InterPro" id="IPR008271">
    <property type="entry name" value="Ser/Thr_kinase_AS"/>
</dbReference>
<dbReference type="GO" id="GO:0004674">
    <property type="term" value="F:protein serine/threonine kinase activity"/>
    <property type="evidence" value="ECO:0007669"/>
    <property type="project" value="UniProtKB-KW"/>
</dbReference>
<dbReference type="EMBL" id="JBBPFD010000002">
    <property type="protein sequence ID" value="KAK7938693.1"/>
    <property type="molecule type" value="Genomic_DNA"/>
</dbReference>
<dbReference type="InterPro" id="IPR051131">
    <property type="entry name" value="NEK_Ser/Thr_kinase_NIMA"/>
</dbReference>
<evidence type="ECO:0000256" key="14">
    <source>
        <dbReference type="SAM" id="MobiDB-lite"/>
    </source>
</evidence>
<evidence type="ECO:0000256" key="6">
    <source>
        <dbReference type="ARBA" id="ARBA00022723"/>
    </source>
</evidence>
<dbReference type="InterPro" id="IPR011009">
    <property type="entry name" value="Kinase-like_dom_sf"/>
</dbReference>
<gene>
    <name evidence="16" type="ORF">WMY93_002019</name>
</gene>
<evidence type="ECO:0000256" key="10">
    <source>
        <dbReference type="ARBA" id="ARBA00022842"/>
    </source>
</evidence>
<dbReference type="FunFam" id="1.10.510.10:FF:000172">
    <property type="entry name" value="serine/threonine-protein kinase Nek1 isoform X1"/>
    <property type="match status" value="1"/>
</dbReference>
<evidence type="ECO:0000256" key="2">
    <source>
        <dbReference type="ARBA" id="ARBA00010886"/>
    </source>
</evidence>
<dbReference type="PROSITE" id="PS50011">
    <property type="entry name" value="PROTEIN_KINASE_DOM"/>
    <property type="match status" value="1"/>
</dbReference>
<dbReference type="SMART" id="SM00220">
    <property type="entry name" value="S_TKc"/>
    <property type="match status" value="1"/>
</dbReference>